<accession>A0A6N8JD77</accession>
<feature type="transmembrane region" description="Helical" evidence="6">
    <location>
        <begin position="227"/>
        <end position="247"/>
    </location>
</feature>
<evidence type="ECO:0000256" key="4">
    <source>
        <dbReference type="ARBA" id="ARBA00022989"/>
    </source>
</evidence>
<feature type="transmembrane region" description="Helical" evidence="6">
    <location>
        <begin position="132"/>
        <end position="154"/>
    </location>
</feature>
<sequence>MPKLLKTIIKFICFLAIGLGLIWLVTRNQTEKDKLDIINSLQRANYWLIIPVMLVGVASHWYRAVRWKLLMVPIGYKPTTLNTFFAVMVGYLVNLAIPRLGEVTRCGIVARYEKVPADKLVGTMIAERAVDLLLLVLIMIGTVVVQIDLVGAFFTEHVVIPIQDKIGKVSGAKGWLLLLAVVVVVGLGLLGLRLLSRSKFGITIRNMARGVWTGFISIGKMERKGWFIFYSVLIWALYFTMMYLGFMCMEETRYLGLKAALAVLAFGSVGMIVTPGGMGAYQLIVQKTLMLYGVLETSAYAFGWIVWSAQTVLVMVLGFASLIALPVYNKPKAVAADR</sequence>
<proteinExistence type="predicted"/>
<feature type="transmembrane region" description="Helical" evidence="6">
    <location>
        <begin position="259"/>
        <end position="284"/>
    </location>
</feature>
<evidence type="ECO:0000313" key="8">
    <source>
        <dbReference type="Proteomes" id="UP000468388"/>
    </source>
</evidence>
<dbReference type="InterPro" id="IPR022791">
    <property type="entry name" value="L-PG_synthase/AglD"/>
</dbReference>
<reference evidence="7 8" key="1">
    <citation type="submission" date="2019-12" db="EMBL/GenBank/DDBJ databases">
        <title>The draft genomic sequence of strain Chitinophaga oryziterrae JCM 16595.</title>
        <authorList>
            <person name="Zhang X."/>
        </authorList>
    </citation>
    <scope>NUCLEOTIDE SEQUENCE [LARGE SCALE GENOMIC DNA]</scope>
    <source>
        <strain evidence="7 8">JCM 16595</strain>
    </source>
</reference>
<dbReference type="OrthoDB" id="9812094at2"/>
<organism evidence="7 8">
    <name type="scientific">Chitinophaga oryziterrae</name>
    <dbReference type="NCBI Taxonomy" id="1031224"/>
    <lineage>
        <taxon>Bacteria</taxon>
        <taxon>Pseudomonadati</taxon>
        <taxon>Bacteroidota</taxon>
        <taxon>Chitinophagia</taxon>
        <taxon>Chitinophagales</taxon>
        <taxon>Chitinophagaceae</taxon>
        <taxon>Chitinophaga</taxon>
    </lineage>
</organism>
<dbReference type="PANTHER" id="PTHR39087:SF2">
    <property type="entry name" value="UPF0104 MEMBRANE PROTEIN MJ1595"/>
    <property type="match status" value="1"/>
</dbReference>
<dbReference type="AlphaFoldDB" id="A0A6N8JD77"/>
<keyword evidence="5 6" id="KW-0472">Membrane</keyword>
<protein>
    <recommendedName>
        <fullName evidence="9">Flippase-like domain-containing protein</fullName>
    </recommendedName>
</protein>
<keyword evidence="2" id="KW-1003">Cell membrane</keyword>
<dbReference type="GO" id="GO:0005886">
    <property type="term" value="C:plasma membrane"/>
    <property type="evidence" value="ECO:0007669"/>
    <property type="project" value="UniProtKB-SubCell"/>
</dbReference>
<comment type="caution">
    <text evidence="7">The sequence shown here is derived from an EMBL/GenBank/DDBJ whole genome shotgun (WGS) entry which is preliminary data.</text>
</comment>
<keyword evidence="8" id="KW-1185">Reference proteome</keyword>
<feature type="transmembrane region" description="Helical" evidence="6">
    <location>
        <begin position="304"/>
        <end position="328"/>
    </location>
</feature>
<dbReference type="PANTHER" id="PTHR39087">
    <property type="entry name" value="UPF0104 MEMBRANE PROTEIN MJ1595"/>
    <property type="match status" value="1"/>
</dbReference>
<evidence type="ECO:0000256" key="1">
    <source>
        <dbReference type="ARBA" id="ARBA00004651"/>
    </source>
</evidence>
<name>A0A6N8JD77_9BACT</name>
<dbReference type="Proteomes" id="UP000468388">
    <property type="component" value="Unassembled WGS sequence"/>
</dbReference>
<evidence type="ECO:0000256" key="6">
    <source>
        <dbReference type="SAM" id="Phobius"/>
    </source>
</evidence>
<keyword evidence="3 6" id="KW-0812">Transmembrane</keyword>
<feature type="transmembrane region" description="Helical" evidence="6">
    <location>
        <begin position="74"/>
        <end position="93"/>
    </location>
</feature>
<evidence type="ECO:0000256" key="2">
    <source>
        <dbReference type="ARBA" id="ARBA00022475"/>
    </source>
</evidence>
<dbReference type="Pfam" id="PF03706">
    <property type="entry name" value="LPG_synthase_TM"/>
    <property type="match status" value="1"/>
</dbReference>
<feature type="transmembrane region" description="Helical" evidence="6">
    <location>
        <begin position="45"/>
        <end position="62"/>
    </location>
</feature>
<feature type="transmembrane region" description="Helical" evidence="6">
    <location>
        <begin position="175"/>
        <end position="195"/>
    </location>
</feature>
<gene>
    <name evidence="7" type="ORF">GO495_21430</name>
</gene>
<keyword evidence="4 6" id="KW-1133">Transmembrane helix</keyword>
<evidence type="ECO:0008006" key="9">
    <source>
        <dbReference type="Google" id="ProtNLM"/>
    </source>
</evidence>
<dbReference type="RefSeq" id="WP_157301776.1">
    <property type="nucleotide sequence ID" value="NZ_BAAAZB010000004.1"/>
</dbReference>
<evidence type="ECO:0000313" key="7">
    <source>
        <dbReference type="EMBL" id="MVT43173.1"/>
    </source>
</evidence>
<evidence type="ECO:0000256" key="5">
    <source>
        <dbReference type="ARBA" id="ARBA00023136"/>
    </source>
</evidence>
<dbReference type="EMBL" id="WRXO01000006">
    <property type="protein sequence ID" value="MVT43173.1"/>
    <property type="molecule type" value="Genomic_DNA"/>
</dbReference>
<feature type="transmembrane region" description="Helical" evidence="6">
    <location>
        <begin position="7"/>
        <end position="25"/>
    </location>
</feature>
<evidence type="ECO:0000256" key="3">
    <source>
        <dbReference type="ARBA" id="ARBA00022692"/>
    </source>
</evidence>
<comment type="subcellular location">
    <subcellularLocation>
        <location evidence="1">Cell membrane</location>
        <topology evidence="1">Multi-pass membrane protein</topology>
    </subcellularLocation>
</comment>